<dbReference type="RefSeq" id="WP_204497371.1">
    <property type="nucleotide sequence ID" value="NZ_JAFBDR010000001.1"/>
</dbReference>
<comment type="caution">
    <text evidence="2">The sequence shown here is derived from an EMBL/GenBank/DDBJ whole genome shotgun (WGS) entry which is preliminary data.</text>
</comment>
<dbReference type="EMBL" id="JAFBDR010000001">
    <property type="protein sequence ID" value="MBM7569929.1"/>
    <property type="molecule type" value="Genomic_DNA"/>
</dbReference>
<reference evidence="2 3" key="1">
    <citation type="submission" date="2021-01" db="EMBL/GenBank/DDBJ databases">
        <title>Genomic Encyclopedia of Type Strains, Phase IV (KMG-IV): sequencing the most valuable type-strain genomes for metagenomic binning, comparative biology and taxonomic classification.</title>
        <authorList>
            <person name="Goeker M."/>
        </authorList>
    </citation>
    <scope>NUCLEOTIDE SEQUENCE [LARGE SCALE GENOMIC DNA]</scope>
    <source>
        <strain evidence="2 3">DSM 23711</strain>
    </source>
</reference>
<accession>A0ABS2MVK0</accession>
<sequence length="129" mass="14358">MNLIILSLIILSGCSSKFELSSSNIDVIKLYESEDFEKVGEEAYKTIGSSTDITKFVRAIESAEEYKGQVDMGPPNFIAMIEYDDGGKRDFQLWISESSIRGAVTEIGKGIYYGIPENSTKNLKELLLD</sequence>
<proteinExistence type="predicted"/>
<gene>
    <name evidence="2" type="ORF">JOC48_000398</name>
</gene>
<protein>
    <recommendedName>
        <fullName evidence="1">YhfM-like domain-containing protein</fullName>
    </recommendedName>
</protein>
<dbReference type="Proteomes" id="UP001296943">
    <property type="component" value="Unassembled WGS sequence"/>
</dbReference>
<feature type="domain" description="YhfM-like" evidence="1">
    <location>
        <begin position="44"/>
        <end position="127"/>
    </location>
</feature>
<organism evidence="2 3">
    <name type="scientific">Aquibacillus albus</name>
    <dbReference type="NCBI Taxonomy" id="1168171"/>
    <lineage>
        <taxon>Bacteria</taxon>
        <taxon>Bacillati</taxon>
        <taxon>Bacillota</taxon>
        <taxon>Bacilli</taxon>
        <taxon>Bacillales</taxon>
        <taxon>Bacillaceae</taxon>
        <taxon>Aquibacillus</taxon>
    </lineage>
</organism>
<dbReference type="Pfam" id="PF26353">
    <property type="entry name" value="YhfM"/>
    <property type="match status" value="1"/>
</dbReference>
<keyword evidence="3" id="KW-1185">Reference proteome</keyword>
<dbReference type="InterPro" id="IPR058780">
    <property type="entry name" value="YhfM-like_dom"/>
</dbReference>
<name>A0ABS2MVK0_9BACI</name>
<evidence type="ECO:0000313" key="3">
    <source>
        <dbReference type="Proteomes" id="UP001296943"/>
    </source>
</evidence>
<evidence type="ECO:0000313" key="2">
    <source>
        <dbReference type="EMBL" id="MBM7569929.1"/>
    </source>
</evidence>
<evidence type="ECO:0000259" key="1">
    <source>
        <dbReference type="Pfam" id="PF26353"/>
    </source>
</evidence>